<organism evidence="1 2">
    <name type="scientific">Melastoma candidum</name>
    <dbReference type="NCBI Taxonomy" id="119954"/>
    <lineage>
        <taxon>Eukaryota</taxon>
        <taxon>Viridiplantae</taxon>
        <taxon>Streptophyta</taxon>
        <taxon>Embryophyta</taxon>
        <taxon>Tracheophyta</taxon>
        <taxon>Spermatophyta</taxon>
        <taxon>Magnoliopsida</taxon>
        <taxon>eudicotyledons</taxon>
        <taxon>Gunneridae</taxon>
        <taxon>Pentapetalae</taxon>
        <taxon>rosids</taxon>
        <taxon>malvids</taxon>
        <taxon>Myrtales</taxon>
        <taxon>Melastomataceae</taxon>
        <taxon>Melastomatoideae</taxon>
        <taxon>Melastomateae</taxon>
        <taxon>Melastoma</taxon>
    </lineage>
</organism>
<evidence type="ECO:0000313" key="1">
    <source>
        <dbReference type="EMBL" id="KAI4312838.1"/>
    </source>
</evidence>
<protein>
    <submittedName>
        <fullName evidence="1">Uncharacterized protein</fullName>
    </submittedName>
</protein>
<evidence type="ECO:0000313" key="2">
    <source>
        <dbReference type="Proteomes" id="UP001057402"/>
    </source>
</evidence>
<accession>A0ACB9LNL6</accession>
<dbReference type="Proteomes" id="UP001057402">
    <property type="component" value="Chromosome 11"/>
</dbReference>
<reference evidence="2" key="1">
    <citation type="journal article" date="2023" name="Front. Plant Sci.">
        <title>Chromosomal-level genome assembly of Melastoma candidum provides insights into trichome evolution.</title>
        <authorList>
            <person name="Zhong Y."/>
            <person name="Wu W."/>
            <person name="Sun C."/>
            <person name="Zou P."/>
            <person name="Liu Y."/>
            <person name="Dai S."/>
            <person name="Zhou R."/>
        </authorList>
    </citation>
    <scope>NUCLEOTIDE SEQUENCE [LARGE SCALE GENOMIC DNA]</scope>
</reference>
<dbReference type="EMBL" id="CM042890">
    <property type="protein sequence ID" value="KAI4312838.1"/>
    <property type="molecule type" value="Genomic_DNA"/>
</dbReference>
<gene>
    <name evidence="1" type="ORF">MLD38_037628</name>
</gene>
<keyword evidence="2" id="KW-1185">Reference proteome</keyword>
<proteinExistence type="predicted"/>
<name>A0ACB9LNL6_9MYRT</name>
<comment type="caution">
    <text evidence="1">The sequence shown here is derived from an EMBL/GenBank/DDBJ whole genome shotgun (WGS) entry which is preliminary data.</text>
</comment>
<sequence length="149" mass="16323">MPLPALAQQHPLVLMYHHGPLLKGNVSVNLVWYGHFSPSQRFIVFDFRYSLVPQRLPLPSPSASSWWKTTEKYSPSAGVRPSSRPHGGPALSLTACAGEFGSGSYPGYPDKVLVDTITGGSYNANGANGRKFLLPAMWDPQFSVYEMLV</sequence>